<reference evidence="2" key="1">
    <citation type="submission" date="2022-07" db="EMBL/GenBank/DDBJ databases">
        <title>Fungi with potential for degradation of polypropylene.</title>
        <authorList>
            <person name="Gostincar C."/>
        </authorList>
    </citation>
    <scope>NUCLEOTIDE SEQUENCE</scope>
    <source>
        <strain evidence="2">EXF-13308</strain>
    </source>
</reference>
<evidence type="ECO:0000256" key="1">
    <source>
        <dbReference type="SAM" id="MobiDB-lite"/>
    </source>
</evidence>
<sequence length="144" mass="14848">MDQEVRPQRATEVNGVGNSFNGIGHQGAGQVLNGVATAPLRNANAPQAVVHIGTGKLATTIQVGNGMMNANAVDHTNAGNAFTASNRIDMNGYGGVSDGQIPGQVPGQPNGGPKGHPNEVPVNDQENRRRTPALSRGDAFHIPN</sequence>
<name>A0AA38VL93_9PEZI</name>
<organism evidence="2 3">
    <name type="scientific">Pleurostoma richardsiae</name>
    <dbReference type="NCBI Taxonomy" id="41990"/>
    <lineage>
        <taxon>Eukaryota</taxon>
        <taxon>Fungi</taxon>
        <taxon>Dikarya</taxon>
        <taxon>Ascomycota</taxon>
        <taxon>Pezizomycotina</taxon>
        <taxon>Sordariomycetes</taxon>
        <taxon>Sordariomycetidae</taxon>
        <taxon>Calosphaeriales</taxon>
        <taxon>Pleurostomataceae</taxon>
        <taxon>Pleurostoma</taxon>
    </lineage>
</organism>
<protein>
    <submittedName>
        <fullName evidence="2">Uncharacterized protein</fullName>
    </submittedName>
</protein>
<dbReference type="EMBL" id="JANBVO010000001">
    <property type="protein sequence ID" value="KAJ9157496.1"/>
    <property type="molecule type" value="Genomic_DNA"/>
</dbReference>
<comment type="caution">
    <text evidence="2">The sequence shown here is derived from an EMBL/GenBank/DDBJ whole genome shotgun (WGS) entry which is preliminary data.</text>
</comment>
<dbReference type="AlphaFoldDB" id="A0AA38VL93"/>
<evidence type="ECO:0000313" key="2">
    <source>
        <dbReference type="EMBL" id="KAJ9157496.1"/>
    </source>
</evidence>
<gene>
    <name evidence="2" type="ORF">NKR23_g278</name>
</gene>
<accession>A0AA38VL93</accession>
<feature type="region of interest" description="Disordered" evidence="1">
    <location>
        <begin position="92"/>
        <end position="144"/>
    </location>
</feature>
<proteinExistence type="predicted"/>
<feature type="compositionally biased region" description="Low complexity" evidence="1">
    <location>
        <begin position="99"/>
        <end position="108"/>
    </location>
</feature>
<evidence type="ECO:0000313" key="3">
    <source>
        <dbReference type="Proteomes" id="UP001174694"/>
    </source>
</evidence>
<keyword evidence="3" id="KW-1185">Reference proteome</keyword>
<dbReference type="Proteomes" id="UP001174694">
    <property type="component" value="Unassembled WGS sequence"/>
</dbReference>